<dbReference type="EMBL" id="SMRU01000002">
    <property type="protein sequence ID" value="TDG01269.1"/>
    <property type="molecule type" value="Genomic_DNA"/>
</dbReference>
<sequence>MGYTHYFPGLIATADVIADARKIIEAAPVTVCGPKGQGPPMLNDAEGIRLNGFAVAGEAHETFRLQGTIEPSHPDMWTFCTTTGMPYDVVVTAILIAAAVRALESRSSTIRSDGRWDNWAAGVALFEKAVRPLTEDEKIALELDVEAMRPARESNPSGGPPDLQ</sequence>
<dbReference type="Proteomes" id="UP000295511">
    <property type="component" value="Unassembled WGS sequence"/>
</dbReference>
<organism evidence="1 2">
    <name type="scientific">Arthrobacter terricola</name>
    <dbReference type="NCBI Taxonomy" id="2547396"/>
    <lineage>
        <taxon>Bacteria</taxon>
        <taxon>Bacillati</taxon>
        <taxon>Actinomycetota</taxon>
        <taxon>Actinomycetes</taxon>
        <taxon>Micrococcales</taxon>
        <taxon>Micrococcaceae</taxon>
        <taxon>Arthrobacter</taxon>
    </lineage>
</organism>
<keyword evidence="2" id="KW-1185">Reference proteome</keyword>
<accession>A0A4R5L0V4</accession>
<dbReference type="RefSeq" id="WP_133202529.1">
    <property type="nucleotide sequence ID" value="NZ_SMRU01000002.1"/>
</dbReference>
<gene>
    <name evidence="1" type="ORF">E1809_01740</name>
</gene>
<reference evidence="1 2" key="1">
    <citation type="submission" date="2019-03" db="EMBL/GenBank/DDBJ databases">
        <title>Whole genome sequence of Arthrobacter sp JH1-1.</title>
        <authorList>
            <person name="Trinh H.N."/>
        </authorList>
    </citation>
    <scope>NUCLEOTIDE SEQUENCE [LARGE SCALE GENOMIC DNA]</scope>
    <source>
        <strain evidence="1 2">JH1-1</strain>
    </source>
</reference>
<dbReference type="OrthoDB" id="4943492at2"/>
<name>A0A4R5L0V4_9MICC</name>
<dbReference type="AlphaFoldDB" id="A0A4R5L0V4"/>
<evidence type="ECO:0000313" key="1">
    <source>
        <dbReference type="EMBL" id="TDG01269.1"/>
    </source>
</evidence>
<comment type="caution">
    <text evidence="1">The sequence shown here is derived from an EMBL/GenBank/DDBJ whole genome shotgun (WGS) entry which is preliminary data.</text>
</comment>
<proteinExistence type="predicted"/>
<evidence type="ECO:0000313" key="2">
    <source>
        <dbReference type="Proteomes" id="UP000295511"/>
    </source>
</evidence>
<protein>
    <submittedName>
        <fullName evidence="1">Uncharacterized protein</fullName>
    </submittedName>
</protein>